<dbReference type="AlphaFoldDB" id="A0A0R3SJK6"/>
<feature type="compositionally biased region" description="Low complexity" evidence="1">
    <location>
        <begin position="212"/>
        <end position="228"/>
    </location>
</feature>
<evidence type="ECO:0000313" key="5">
    <source>
        <dbReference type="Proteomes" id="UP000321570"/>
    </source>
</evidence>
<feature type="compositionally biased region" description="Low complexity" evidence="1">
    <location>
        <begin position="253"/>
        <end position="267"/>
    </location>
</feature>
<feature type="compositionally biased region" description="Low complexity" evidence="1">
    <location>
        <begin position="294"/>
        <end position="310"/>
    </location>
</feature>
<dbReference type="EMBL" id="CABIJS010000444">
    <property type="protein sequence ID" value="VUZ51905.1"/>
    <property type="molecule type" value="Genomic_DNA"/>
</dbReference>
<feature type="region of interest" description="Disordered" evidence="1">
    <location>
        <begin position="92"/>
        <end position="117"/>
    </location>
</feature>
<dbReference type="OrthoDB" id="6235707at2759"/>
<feature type="region of interest" description="Disordered" evidence="1">
    <location>
        <begin position="1"/>
        <end position="29"/>
    </location>
</feature>
<feature type="compositionally biased region" description="Polar residues" evidence="1">
    <location>
        <begin position="102"/>
        <end position="117"/>
    </location>
</feature>
<evidence type="ECO:0000313" key="3">
    <source>
        <dbReference type="EMBL" id="VUZ51905.1"/>
    </source>
</evidence>
<dbReference type="STRING" id="6216.A0A0R3SJK6"/>
<reference evidence="6" key="1">
    <citation type="submission" date="2017-02" db="UniProtKB">
        <authorList>
            <consortium name="WormBaseParasite"/>
        </authorList>
    </citation>
    <scope>IDENTIFICATION</scope>
</reference>
<sequence length="400" mass="43492">MSDHENTDAWSSDGDSVSSESFTSSDSDLQTADSTKSVRYLKHTGILEGSELIDHAIDRWTAYAHLCDRGIASLRDTMVDSYVKEAIETKSRQNPIKHESADSVSKSLAPSSDLCSLSKSTHRTNQRLAELRALWRIGRPSRRAENAKHTAATARFAVFSSNLAPWRPMGASSQKCQYRDPTISTWEYKCCKPSIPLLPYCAEHLVLAEEPAANPPTQSQSQQQNPATPGSPPPVASTSSSQPDTEVVIEAGSSTSQQQLLPSSPASGIAKSAPSDRKPGLSPVGKGKLDSGKPQKPTSKKSTSTKSRSGADGNTGQNEVQFMPQYLFRKCGGGPNNDCSQPVINWTDSTRCHLHTVFSTLFPLPVKKEEEGNLQMDSPDSSPLHPLLREYLLKKHVTDS</sequence>
<dbReference type="WBParaSite" id="HDID_0000512101-mRNA-1">
    <property type="protein sequence ID" value="HDID_0000512101-mRNA-1"/>
    <property type="gene ID" value="HDID_0000512101"/>
</dbReference>
<feature type="compositionally biased region" description="Low complexity" evidence="1">
    <location>
        <begin position="8"/>
        <end position="28"/>
    </location>
</feature>
<reference evidence="2 4" key="2">
    <citation type="submission" date="2018-11" db="EMBL/GenBank/DDBJ databases">
        <authorList>
            <consortium name="Pathogen Informatics"/>
        </authorList>
    </citation>
    <scope>NUCLEOTIDE SEQUENCE [LARGE SCALE GENOMIC DNA]</scope>
</reference>
<evidence type="ECO:0000256" key="1">
    <source>
        <dbReference type="SAM" id="MobiDB-lite"/>
    </source>
</evidence>
<dbReference type="Proteomes" id="UP000274504">
    <property type="component" value="Unassembled WGS sequence"/>
</dbReference>
<evidence type="ECO:0000313" key="4">
    <source>
        <dbReference type="Proteomes" id="UP000274504"/>
    </source>
</evidence>
<gene>
    <name evidence="2" type="ORF">HDID_LOCUS5118</name>
    <name evidence="3" type="ORF">WMSIL1_LOCUS10252</name>
</gene>
<evidence type="ECO:0000313" key="6">
    <source>
        <dbReference type="WBParaSite" id="HDID_0000512101-mRNA-1"/>
    </source>
</evidence>
<organism evidence="6">
    <name type="scientific">Hymenolepis diminuta</name>
    <name type="common">Rat tapeworm</name>
    <dbReference type="NCBI Taxonomy" id="6216"/>
    <lineage>
        <taxon>Eukaryota</taxon>
        <taxon>Metazoa</taxon>
        <taxon>Spiralia</taxon>
        <taxon>Lophotrochozoa</taxon>
        <taxon>Platyhelminthes</taxon>
        <taxon>Cestoda</taxon>
        <taxon>Eucestoda</taxon>
        <taxon>Cyclophyllidea</taxon>
        <taxon>Hymenolepididae</taxon>
        <taxon>Hymenolepis</taxon>
    </lineage>
</organism>
<dbReference type="EMBL" id="UYSG01002362">
    <property type="protein sequence ID" value="VDL57436.1"/>
    <property type="molecule type" value="Genomic_DNA"/>
</dbReference>
<accession>A0A0R3SJK6</accession>
<dbReference type="Proteomes" id="UP000321570">
    <property type="component" value="Unassembled WGS sequence"/>
</dbReference>
<feature type="compositionally biased region" description="Basic and acidic residues" evidence="1">
    <location>
        <begin position="92"/>
        <end position="101"/>
    </location>
</feature>
<evidence type="ECO:0000313" key="2">
    <source>
        <dbReference type="EMBL" id="VDL57436.1"/>
    </source>
</evidence>
<name>A0A0R3SJK6_HYMDI</name>
<keyword evidence="5" id="KW-1185">Reference proteome</keyword>
<protein>
    <submittedName>
        <fullName evidence="6">Potential DNA-binding domain-containing protein</fullName>
    </submittedName>
</protein>
<reference evidence="3 5" key="3">
    <citation type="submission" date="2019-07" db="EMBL/GenBank/DDBJ databases">
        <authorList>
            <person name="Jastrzebski P J."/>
            <person name="Paukszto L."/>
            <person name="Jastrzebski P J."/>
        </authorList>
    </citation>
    <scope>NUCLEOTIDE SEQUENCE [LARGE SCALE GENOMIC DNA]</scope>
    <source>
        <strain evidence="3 5">WMS-il1</strain>
    </source>
</reference>
<proteinExistence type="predicted"/>
<feature type="region of interest" description="Disordered" evidence="1">
    <location>
        <begin position="212"/>
        <end position="319"/>
    </location>
</feature>